<comment type="caution">
    <text evidence="1">The sequence shown here is derived from an EMBL/GenBank/DDBJ whole genome shotgun (WGS) entry which is preliminary data.</text>
</comment>
<sequence>MALFDSRIEHGQGKTVTTILTEDGCYYPVVHEPYSHRAYYGQPRCLSAPVKRLRGERQMHRTTLTIAKPPWSPDYVTTSNQYFSGSKFLEPAQRPHPCPSMHRSQVKFGTEEGPDQFLSESMVKYQSKNIIPAGQLHLLSLTNKVNQIEGAKVKEVVKPDEGPYSYWSQYNRMHNKLGVLRGPGVGREYPVRQQYNIITGEEKGPAWREVNPLVSGNRVLHGLRSKLANRPLLF</sequence>
<accession>A0AAV2I6Z2</accession>
<evidence type="ECO:0000313" key="1">
    <source>
        <dbReference type="EMBL" id="CAL1541343.1"/>
    </source>
</evidence>
<organism evidence="1 2">
    <name type="scientific">Lymnaea stagnalis</name>
    <name type="common">Great pond snail</name>
    <name type="synonym">Helix stagnalis</name>
    <dbReference type="NCBI Taxonomy" id="6523"/>
    <lineage>
        <taxon>Eukaryota</taxon>
        <taxon>Metazoa</taxon>
        <taxon>Spiralia</taxon>
        <taxon>Lophotrochozoa</taxon>
        <taxon>Mollusca</taxon>
        <taxon>Gastropoda</taxon>
        <taxon>Heterobranchia</taxon>
        <taxon>Euthyneura</taxon>
        <taxon>Panpulmonata</taxon>
        <taxon>Hygrophila</taxon>
        <taxon>Lymnaeoidea</taxon>
        <taxon>Lymnaeidae</taxon>
        <taxon>Lymnaea</taxon>
    </lineage>
</organism>
<name>A0AAV2I6Z2_LYMST</name>
<keyword evidence="2" id="KW-1185">Reference proteome</keyword>
<dbReference type="EMBL" id="CAXITT010000426">
    <property type="protein sequence ID" value="CAL1541343.1"/>
    <property type="molecule type" value="Genomic_DNA"/>
</dbReference>
<dbReference type="Proteomes" id="UP001497497">
    <property type="component" value="Unassembled WGS sequence"/>
</dbReference>
<gene>
    <name evidence="1" type="ORF">GSLYS_00014949001</name>
</gene>
<proteinExistence type="predicted"/>
<reference evidence="1 2" key="1">
    <citation type="submission" date="2024-04" db="EMBL/GenBank/DDBJ databases">
        <authorList>
            <consortium name="Genoscope - CEA"/>
            <person name="William W."/>
        </authorList>
    </citation>
    <scope>NUCLEOTIDE SEQUENCE [LARGE SCALE GENOMIC DNA]</scope>
</reference>
<protein>
    <submittedName>
        <fullName evidence="1">Uncharacterized protein</fullName>
    </submittedName>
</protein>
<evidence type="ECO:0000313" key="2">
    <source>
        <dbReference type="Proteomes" id="UP001497497"/>
    </source>
</evidence>
<dbReference type="AlphaFoldDB" id="A0AAV2I6Z2"/>